<accession>A0A7X2PC35</accession>
<dbReference type="EMBL" id="VUNN01000007">
    <property type="protein sequence ID" value="MSU06133.1"/>
    <property type="molecule type" value="Genomic_DNA"/>
</dbReference>
<dbReference type="AlphaFoldDB" id="A0A7X2PC35"/>
<keyword evidence="2" id="KW-1185">Reference proteome</keyword>
<dbReference type="Proteomes" id="UP000460549">
    <property type="component" value="Unassembled WGS sequence"/>
</dbReference>
<comment type="caution">
    <text evidence="1">The sequence shown here is derived from an EMBL/GenBank/DDBJ whole genome shotgun (WGS) entry which is preliminary data.</text>
</comment>
<sequence length="281" mass="32725">MGSKKHCIRCFPNYDLLSTPGWENYSAYVINDNVKTAEDCFLLNLKAVKAVKDASKPEDAYKALKEAFPDFFLYDANDYTNDFEGIEDAVKKLVINLFNPNNILFNDEDNYDQSFYFSNNPVVTIETLLSSKFVQVAVEPEEGEDVLSSDNKKMKILPKEFTEEFNLLENYEKLIEIFDSHKAEKYWYIPFKEEDIYNGVDPEDMPKSLRKKYIDLLSKMYLSTKGASMKLLDTWYDNFLDDLEDALDSDKIDEDTYDTLEEVLNKWAEKSGISVNYDEDF</sequence>
<gene>
    <name evidence="1" type="ORF">FYJ80_05000</name>
</gene>
<name>A0A7X2PC35_9SPIO</name>
<reference evidence="1 2" key="1">
    <citation type="submission" date="2019-08" db="EMBL/GenBank/DDBJ databases">
        <title>In-depth cultivation of the pig gut microbiome towards novel bacterial diversity and tailored functional studies.</title>
        <authorList>
            <person name="Wylensek D."/>
            <person name="Hitch T.C.A."/>
            <person name="Clavel T."/>
        </authorList>
    </citation>
    <scope>NUCLEOTIDE SEQUENCE [LARGE SCALE GENOMIC DNA]</scope>
    <source>
        <strain evidence="1 2">NM-380-WT-3C1</strain>
    </source>
</reference>
<protein>
    <submittedName>
        <fullName evidence="1">Uncharacterized protein</fullName>
    </submittedName>
</protein>
<organism evidence="1 2">
    <name type="scientific">Bullifex porci</name>
    <dbReference type="NCBI Taxonomy" id="2606638"/>
    <lineage>
        <taxon>Bacteria</taxon>
        <taxon>Pseudomonadati</taxon>
        <taxon>Spirochaetota</taxon>
        <taxon>Spirochaetia</taxon>
        <taxon>Spirochaetales</taxon>
        <taxon>Spirochaetaceae</taxon>
        <taxon>Bullifex</taxon>
    </lineage>
</organism>
<evidence type="ECO:0000313" key="1">
    <source>
        <dbReference type="EMBL" id="MSU06133.1"/>
    </source>
</evidence>
<proteinExistence type="predicted"/>
<evidence type="ECO:0000313" key="2">
    <source>
        <dbReference type="Proteomes" id="UP000460549"/>
    </source>
</evidence>
<dbReference type="RefSeq" id="WP_154425108.1">
    <property type="nucleotide sequence ID" value="NZ_VUNN01000007.1"/>
</dbReference>